<organism evidence="1 2">
    <name type="scientific">Methylobacterium marchantiae</name>
    <dbReference type="NCBI Taxonomy" id="600331"/>
    <lineage>
        <taxon>Bacteria</taxon>
        <taxon>Pseudomonadati</taxon>
        <taxon>Pseudomonadota</taxon>
        <taxon>Alphaproteobacteria</taxon>
        <taxon>Hyphomicrobiales</taxon>
        <taxon>Methylobacteriaceae</taxon>
        <taxon>Methylobacterium</taxon>
    </lineage>
</organism>
<keyword evidence="2" id="KW-1185">Reference proteome</keyword>
<dbReference type="InterPro" id="IPR007263">
    <property type="entry name" value="DCC1-like"/>
</dbReference>
<gene>
    <name evidence="1" type="ORF">ACFQ4G_06200</name>
</gene>
<sequence length="138" mass="15320">MTPPAALTVYYDGACPLCSAEIRTYQRSRGSERIHFVDVSGDGAPDTLGPDLEREAARARFHVRDEEGRLASGAMGFIWLWRQLPGWKWLATLGSLPGMPILAEAAYRRFLTVRPHLAKLFTRFLGAPCEAACRSPKT</sequence>
<dbReference type="Proteomes" id="UP001597176">
    <property type="component" value="Unassembled WGS sequence"/>
</dbReference>
<dbReference type="InterPro" id="IPR044691">
    <property type="entry name" value="DCC1_Trx"/>
</dbReference>
<evidence type="ECO:0000313" key="1">
    <source>
        <dbReference type="EMBL" id="MFD1301176.1"/>
    </source>
</evidence>
<dbReference type="Pfam" id="PF04134">
    <property type="entry name" value="DCC1-like"/>
    <property type="match status" value="1"/>
</dbReference>
<reference evidence="2" key="1">
    <citation type="journal article" date="2019" name="Int. J. Syst. Evol. Microbiol.">
        <title>The Global Catalogue of Microorganisms (GCM) 10K type strain sequencing project: providing services to taxonomists for standard genome sequencing and annotation.</title>
        <authorList>
            <consortium name="The Broad Institute Genomics Platform"/>
            <consortium name="The Broad Institute Genome Sequencing Center for Infectious Disease"/>
            <person name="Wu L."/>
            <person name="Ma J."/>
        </authorList>
    </citation>
    <scope>NUCLEOTIDE SEQUENCE [LARGE SCALE GENOMIC DNA]</scope>
    <source>
        <strain evidence="2">CCUG 56108</strain>
    </source>
</reference>
<name>A0ABW3WVH2_9HYPH</name>
<dbReference type="PANTHER" id="PTHR34290:SF2">
    <property type="entry name" value="OS04G0668800 PROTEIN"/>
    <property type="match status" value="1"/>
</dbReference>
<dbReference type="PANTHER" id="PTHR34290">
    <property type="entry name" value="SI:CH73-390P7.2"/>
    <property type="match status" value="1"/>
</dbReference>
<comment type="caution">
    <text evidence="1">The sequence shown here is derived from an EMBL/GenBank/DDBJ whole genome shotgun (WGS) entry which is preliminary data.</text>
</comment>
<protein>
    <submittedName>
        <fullName evidence="1">Thiol-disulfide oxidoreductase DCC family protein</fullName>
    </submittedName>
</protein>
<accession>A0ABW3WVH2</accession>
<evidence type="ECO:0000313" key="2">
    <source>
        <dbReference type="Proteomes" id="UP001597176"/>
    </source>
</evidence>
<dbReference type="EMBL" id="JBHTND010000006">
    <property type="protein sequence ID" value="MFD1301176.1"/>
    <property type="molecule type" value="Genomic_DNA"/>
</dbReference>
<proteinExistence type="predicted"/>
<dbReference type="RefSeq" id="WP_238208475.1">
    <property type="nucleotide sequence ID" value="NZ_JBHTND010000006.1"/>
</dbReference>